<feature type="transmembrane region" description="Helical" evidence="1">
    <location>
        <begin position="24"/>
        <end position="42"/>
    </location>
</feature>
<feature type="transmembrane region" description="Helical" evidence="1">
    <location>
        <begin position="192"/>
        <end position="214"/>
    </location>
</feature>
<reference evidence="2" key="1">
    <citation type="submission" date="2018-05" db="EMBL/GenBank/DDBJ databases">
        <authorList>
            <person name="Lanie J.A."/>
            <person name="Ng W.-L."/>
            <person name="Kazmierczak K.M."/>
            <person name="Andrzejewski T.M."/>
            <person name="Davidsen T.M."/>
            <person name="Wayne K.J."/>
            <person name="Tettelin H."/>
            <person name="Glass J.I."/>
            <person name="Rusch D."/>
            <person name="Podicherti R."/>
            <person name="Tsui H.-C.T."/>
            <person name="Winkler M.E."/>
        </authorList>
    </citation>
    <scope>NUCLEOTIDE SEQUENCE</scope>
</reference>
<keyword evidence="1" id="KW-0472">Membrane</keyword>
<name>A0A381WVW4_9ZZZZ</name>
<dbReference type="EMBL" id="UINC01013057">
    <property type="protein sequence ID" value="SVA56644.1"/>
    <property type="molecule type" value="Genomic_DNA"/>
</dbReference>
<dbReference type="AlphaFoldDB" id="A0A381WVW4"/>
<evidence type="ECO:0000256" key="1">
    <source>
        <dbReference type="SAM" id="Phobius"/>
    </source>
</evidence>
<proteinExistence type="predicted"/>
<accession>A0A381WVW4</accession>
<feature type="transmembrane region" description="Helical" evidence="1">
    <location>
        <begin position="104"/>
        <end position="124"/>
    </location>
</feature>
<feature type="non-terminal residue" evidence="2">
    <location>
        <position position="1"/>
    </location>
</feature>
<evidence type="ECO:0000313" key="2">
    <source>
        <dbReference type="EMBL" id="SVA56644.1"/>
    </source>
</evidence>
<gene>
    <name evidence="2" type="ORF">METZ01_LOCUS109498</name>
</gene>
<sequence>VSPVSTIKAQLRLSGWTPHAIKQLIKWIVYTVLIINFGFYIWDDWQIAQHTLRGGGSAVKWASAFVTSIDEIAWFVLLALFELETYVLSDEAYKPSVENLMHGVRIICYFLLAHTIYAYSIGIIDLYPTQPVPEVNGLCQLADQDISYTYNLDYTVIDSTNCSQLSNAREFFYPGFESVVTDAAGLSIQRDLAWVDLIEAFVWLLIVFTIEFMVRMHNRGLTSGSLMTLANVSKILLYGLLLLAAAYWAFLTHWLYVWDELVWIAGFAAIEMNVAEWRDELLEQEQAA</sequence>
<protein>
    <submittedName>
        <fullName evidence="2">Uncharacterized protein</fullName>
    </submittedName>
</protein>
<keyword evidence="1" id="KW-0812">Transmembrane</keyword>
<keyword evidence="1" id="KW-1133">Transmembrane helix</keyword>
<organism evidence="2">
    <name type="scientific">marine metagenome</name>
    <dbReference type="NCBI Taxonomy" id="408172"/>
    <lineage>
        <taxon>unclassified sequences</taxon>
        <taxon>metagenomes</taxon>
        <taxon>ecological metagenomes</taxon>
    </lineage>
</organism>
<feature type="transmembrane region" description="Helical" evidence="1">
    <location>
        <begin position="235"/>
        <end position="256"/>
    </location>
</feature>